<dbReference type="AlphaFoldDB" id="A0A3M7RUR8"/>
<comment type="caution">
    <text evidence="2">The sequence shown here is derived from an EMBL/GenBank/DDBJ whole genome shotgun (WGS) entry which is preliminary data.</text>
</comment>
<sequence length="151" mass="18215">MKLKLKIFENFYYCPYLVYPYKLILEIDGLKNIVTKTTQKTYKCMKIKIKKYLEIFNRAWNGILIKNVTSLMIPLHSIMKIYEQISNKTTSMCELVPIEFFKILMNNSTNYLDSTHSTIFYFGFNYSFLIFGLSIFTEFMFWPNRTRFIFE</sequence>
<evidence type="ECO:0000313" key="3">
    <source>
        <dbReference type="Proteomes" id="UP000276133"/>
    </source>
</evidence>
<accession>A0A3M7RUR8</accession>
<keyword evidence="1" id="KW-0812">Transmembrane</keyword>
<keyword evidence="1" id="KW-0472">Membrane</keyword>
<protein>
    <submittedName>
        <fullName evidence="2">Uncharacterized protein</fullName>
    </submittedName>
</protein>
<keyword evidence="1" id="KW-1133">Transmembrane helix</keyword>
<keyword evidence="3" id="KW-1185">Reference proteome</keyword>
<feature type="transmembrane region" description="Helical" evidence="1">
    <location>
        <begin position="119"/>
        <end position="142"/>
    </location>
</feature>
<dbReference type="EMBL" id="REGN01002563">
    <property type="protein sequence ID" value="RNA27321.1"/>
    <property type="molecule type" value="Genomic_DNA"/>
</dbReference>
<reference evidence="2 3" key="1">
    <citation type="journal article" date="2018" name="Sci. Rep.">
        <title>Genomic signatures of local adaptation to the degree of environmental predictability in rotifers.</title>
        <authorList>
            <person name="Franch-Gras L."/>
            <person name="Hahn C."/>
            <person name="Garcia-Roger E.M."/>
            <person name="Carmona M.J."/>
            <person name="Serra M."/>
            <person name="Gomez A."/>
        </authorList>
    </citation>
    <scope>NUCLEOTIDE SEQUENCE [LARGE SCALE GENOMIC DNA]</scope>
    <source>
        <strain evidence="2">HYR1</strain>
    </source>
</reference>
<organism evidence="2 3">
    <name type="scientific">Brachionus plicatilis</name>
    <name type="common">Marine rotifer</name>
    <name type="synonym">Brachionus muelleri</name>
    <dbReference type="NCBI Taxonomy" id="10195"/>
    <lineage>
        <taxon>Eukaryota</taxon>
        <taxon>Metazoa</taxon>
        <taxon>Spiralia</taxon>
        <taxon>Gnathifera</taxon>
        <taxon>Rotifera</taxon>
        <taxon>Eurotatoria</taxon>
        <taxon>Monogononta</taxon>
        <taxon>Pseudotrocha</taxon>
        <taxon>Ploima</taxon>
        <taxon>Brachionidae</taxon>
        <taxon>Brachionus</taxon>
    </lineage>
</organism>
<name>A0A3M7RUR8_BRAPC</name>
<dbReference type="Proteomes" id="UP000276133">
    <property type="component" value="Unassembled WGS sequence"/>
</dbReference>
<evidence type="ECO:0000256" key="1">
    <source>
        <dbReference type="SAM" id="Phobius"/>
    </source>
</evidence>
<proteinExistence type="predicted"/>
<evidence type="ECO:0000313" key="2">
    <source>
        <dbReference type="EMBL" id="RNA27321.1"/>
    </source>
</evidence>
<gene>
    <name evidence="2" type="ORF">BpHYR1_034311</name>
</gene>